<feature type="domain" description="RNA polymerase sigma-70" evidence="5">
    <location>
        <begin position="96"/>
        <end position="109"/>
    </location>
</feature>
<evidence type="ECO:0000259" key="5">
    <source>
        <dbReference type="PROSITE" id="PS00715"/>
    </source>
</evidence>
<dbReference type="SUPFAM" id="SSF88659">
    <property type="entry name" value="Sigma3 and sigma4 domains of RNA polymerase sigma factors"/>
    <property type="match status" value="2"/>
</dbReference>
<evidence type="ECO:0000313" key="7">
    <source>
        <dbReference type="Proteomes" id="UP000264006"/>
    </source>
</evidence>
<evidence type="ECO:0000313" key="6">
    <source>
        <dbReference type="EMBL" id="AXV07936.1"/>
    </source>
</evidence>
<dbReference type="InterPro" id="IPR014284">
    <property type="entry name" value="RNA_pol_sigma-70_dom"/>
</dbReference>
<dbReference type="InterPro" id="IPR009042">
    <property type="entry name" value="RNA_pol_sigma70_r1_2"/>
</dbReference>
<proteinExistence type="predicted"/>
<sequence>MKTVPEDLLDLYFNELGTVDLLTAADEVRLAKAIEAGNEAAAILESGEFENADLRQLNRQVREGQNAFNHFVSANLRLVVNIAAKFSNRTKLGLDELIQEGNLGLIRAVEKFDWRKGFKFSTYATWWIRQAIQRGIAANERTIRLPVAMHDAVVKIRAARSRLEAENGEEPSIEELAEATRLTPEKVEDALEHMRSVASLDRQVGDDSDSSELGDFVAVEPDSFTTEIAEDEVRGELRSAVGHLDDRSAYVLTRRFGLDGRDPLTLDALGKELDISRESVRKIEGRALENLRRDMAGAGADVR</sequence>
<dbReference type="Pfam" id="PF04539">
    <property type="entry name" value="Sigma70_r3"/>
    <property type="match status" value="1"/>
</dbReference>
<dbReference type="Gene3D" id="1.10.601.10">
    <property type="entry name" value="RNA Polymerase Primary Sigma Factor"/>
    <property type="match status" value="2"/>
</dbReference>
<dbReference type="NCBIfam" id="TIGR02937">
    <property type="entry name" value="sigma70-ECF"/>
    <property type="match status" value="1"/>
</dbReference>
<dbReference type="Pfam" id="PF00140">
    <property type="entry name" value="Sigma70_r1_2"/>
    <property type="match status" value="1"/>
</dbReference>
<dbReference type="SUPFAM" id="SSF88946">
    <property type="entry name" value="Sigma2 domain of RNA polymerase sigma factors"/>
    <property type="match status" value="1"/>
</dbReference>
<dbReference type="PANTHER" id="PTHR30603:SF47">
    <property type="entry name" value="RNA POLYMERASE SIGMA FACTOR SIGD, CHLOROPLASTIC"/>
    <property type="match status" value="1"/>
</dbReference>
<dbReference type="Pfam" id="PF04542">
    <property type="entry name" value="Sigma70_r2"/>
    <property type="match status" value="1"/>
</dbReference>
<accession>A0A346Y0D9</accession>
<dbReference type="KEGG" id="euz:DVS28_a3261"/>
<name>A0A346Y0D9_9ACTN</name>
<evidence type="ECO:0000256" key="2">
    <source>
        <dbReference type="ARBA" id="ARBA00023082"/>
    </source>
</evidence>
<dbReference type="InterPro" id="IPR000943">
    <property type="entry name" value="RNA_pol_sigma70"/>
</dbReference>
<dbReference type="PANTHER" id="PTHR30603">
    <property type="entry name" value="RNA POLYMERASE SIGMA FACTOR RPO"/>
    <property type="match status" value="1"/>
</dbReference>
<dbReference type="AlphaFoldDB" id="A0A346Y0D9"/>
<gene>
    <name evidence="6" type="ORF">DVS28_a3261</name>
</gene>
<reference evidence="6 7" key="1">
    <citation type="submission" date="2018-09" db="EMBL/GenBank/DDBJ databases">
        <title>Complete genome sequence of Euzebya sp. DY32-46 isolated from seawater of Pacific Ocean.</title>
        <authorList>
            <person name="Xu L."/>
            <person name="Wu Y.-H."/>
            <person name="Xu X.-W."/>
        </authorList>
    </citation>
    <scope>NUCLEOTIDE SEQUENCE [LARGE SCALE GENOMIC DNA]</scope>
    <source>
        <strain evidence="6 7">DY32-46</strain>
    </source>
</reference>
<dbReference type="PROSITE" id="PS00715">
    <property type="entry name" value="SIGMA70_1"/>
    <property type="match status" value="1"/>
</dbReference>
<dbReference type="InterPro" id="IPR013324">
    <property type="entry name" value="RNA_pol_sigma_r3/r4-like"/>
</dbReference>
<keyword evidence="4" id="KW-0804">Transcription</keyword>
<dbReference type="InterPro" id="IPR007627">
    <property type="entry name" value="RNA_pol_sigma70_r2"/>
</dbReference>
<keyword evidence="3" id="KW-0238">DNA-binding</keyword>
<dbReference type="PIRSF" id="PIRSF000770">
    <property type="entry name" value="RNA_pol_sigma-SigE/K"/>
    <property type="match status" value="1"/>
</dbReference>
<dbReference type="Proteomes" id="UP000264006">
    <property type="component" value="Chromosome"/>
</dbReference>
<keyword evidence="7" id="KW-1185">Reference proteome</keyword>
<dbReference type="InterPro" id="IPR007624">
    <property type="entry name" value="RNA_pol_sigma70_r3"/>
</dbReference>
<keyword evidence="2" id="KW-0731">Sigma factor</keyword>
<dbReference type="Gene3D" id="1.10.10.10">
    <property type="entry name" value="Winged helix-like DNA-binding domain superfamily/Winged helix DNA-binding domain"/>
    <property type="match status" value="2"/>
</dbReference>
<dbReference type="Pfam" id="PF04545">
    <property type="entry name" value="Sigma70_r4"/>
    <property type="match status" value="1"/>
</dbReference>
<dbReference type="EMBL" id="CP031165">
    <property type="protein sequence ID" value="AXV07936.1"/>
    <property type="molecule type" value="Genomic_DNA"/>
</dbReference>
<dbReference type="InterPro" id="IPR036388">
    <property type="entry name" value="WH-like_DNA-bd_sf"/>
</dbReference>
<evidence type="ECO:0000256" key="4">
    <source>
        <dbReference type="ARBA" id="ARBA00023163"/>
    </source>
</evidence>
<evidence type="ECO:0000256" key="1">
    <source>
        <dbReference type="ARBA" id="ARBA00023015"/>
    </source>
</evidence>
<dbReference type="GO" id="GO:0006352">
    <property type="term" value="P:DNA-templated transcription initiation"/>
    <property type="evidence" value="ECO:0007669"/>
    <property type="project" value="InterPro"/>
</dbReference>
<dbReference type="InterPro" id="IPR050239">
    <property type="entry name" value="Sigma-70_RNA_pol_init_factors"/>
</dbReference>
<protein>
    <submittedName>
        <fullName evidence="6">RNA polymerase sigma factor RpoD</fullName>
    </submittedName>
</protein>
<dbReference type="GO" id="GO:0003677">
    <property type="term" value="F:DNA binding"/>
    <property type="evidence" value="ECO:0007669"/>
    <property type="project" value="UniProtKB-KW"/>
</dbReference>
<dbReference type="GO" id="GO:0016987">
    <property type="term" value="F:sigma factor activity"/>
    <property type="evidence" value="ECO:0007669"/>
    <property type="project" value="UniProtKB-KW"/>
</dbReference>
<keyword evidence="1" id="KW-0805">Transcription regulation</keyword>
<dbReference type="InterPro" id="IPR007630">
    <property type="entry name" value="RNA_pol_sigma70_r4"/>
</dbReference>
<dbReference type="RefSeq" id="WP_164711037.1">
    <property type="nucleotide sequence ID" value="NZ_CAXIBR010000007.1"/>
</dbReference>
<dbReference type="PRINTS" id="PR00046">
    <property type="entry name" value="SIGMA70FCT"/>
</dbReference>
<evidence type="ECO:0000256" key="3">
    <source>
        <dbReference type="ARBA" id="ARBA00023125"/>
    </source>
</evidence>
<organism evidence="6 7">
    <name type="scientific">Euzebya pacifica</name>
    <dbReference type="NCBI Taxonomy" id="1608957"/>
    <lineage>
        <taxon>Bacteria</taxon>
        <taxon>Bacillati</taxon>
        <taxon>Actinomycetota</taxon>
        <taxon>Nitriliruptoria</taxon>
        <taxon>Euzebyales</taxon>
    </lineage>
</organism>
<dbReference type="InterPro" id="IPR013325">
    <property type="entry name" value="RNA_pol_sigma_r2"/>
</dbReference>